<dbReference type="PROSITE" id="PS01136">
    <property type="entry name" value="UPF0034"/>
    <property type="match status" value="1"/>
</dbReference>
<evidence type="ECO:0000256" key="6">
    <source>
        <dbReference type="ARBA" id="ARBA00023002"/>
    </source>
</evidence>
<dbReference type="InterPro" id="IPR018517">
    <property type="entry name" value="tRNA_hU_synthase_CS"/>
</dbReference>
<dbReference type="KEGG" id="sdyn:Mal52_49290"/>
<feature type="active site" description="Proton donor" evidence="8">
    <location>
        <position position="94"/>
    </location>
</feature>
<keyword evidence="3 7" id="KW-0288">FMN</keyword>
<evidence type="ECO:0000313" key="12">
    <source>
        <dbReference type="EMBL" id="QDU46409.1"/>
    </source>
</evidence>
<dbReference type="GO" id="GO:0050660">
    <property type="term" value="F:flavin adenine dinucleotide binding"/>
    <property type="evidence" value="ECO:0007669"/>
    <property type="project" value="InterPro"/>
</dbReference>
<name>A0A517ZVA4_9PLAN</name>
<dbReference type="GO" id="GO:0017150">
    <property type="term" value="F:tRNA dihydrouridine synthase activity"/>
    <property type="evidence" value="ECO:0007669"/>
    <property type="project" value="InterPro"/>
</dbReference>
<dbReference type="AlphaFoldDB" id="A0A517ZVA4"/>
<keyword evidence="9" id="KW-0547">Nucleotide-binding</keyword>
<evidence type="ECO:0000256" key="9">
    <source>
        <dbReference type="PIRSR" id="PIRSR006621-2"/>
    </source>
</evidence>
<dbReference type="GO" id="GO:0003723">
    <property type="term" value="F:RNA binding"/>
    <property type="evidence" value="ECO:0007669"/>
    <property type="project" value="TreeGrafter"/>
</dbReference>
<dbReference type="SUPFAM" id="SSF51395">
    <property type="entry name" value="FMN-linked oxidoreductases"/>
    <property type="match status" value="1"/>
</dbReference>
<protein>
    <recommendedName>
        <fullName evidence="7">tRNA-dihydrouridine synthase</fullName>
        <ecNumber evidence="7">1.3.1.-</ecNumber>
    </recommendedName>
</protein>
<evidence type="ECO:0000256" key="4">
    <source>
        <dbReference type="ARBA" id="ARBA00022694"/>
    </source>
</evidence>
<evidence type="ECO:0000256" key="8">
    <source>
        <dbReference type="PIRSR" id="PIRSR006621-1"/>
    </source>
</evidence>
<comment type="similarity">
    <text evidence="7">Belongs to the dus family.</text>
</comment>
<keyword evidence="13" id="KW-1185">Reference proteome</keyword>
<dbReference type="PANTHER" id="PTHR45846">
    <property type="entry name" value="TRNA-DIHYDROURIDINE(47) SYNTHASE [NAD(P)(+)]-LIKE"/>
    <property type="match status" value="1"/>
</dbReference>
<dbReference type="InterPro" id="IPR013785">
    <property type="entry name" value="Aldolase_TIM"/>
</dbReference>
<dbReference type="PANTHER" id="PTHR45846:SF1">
    <property type="entry name" value="TRNA-DIHYDROURIDINE(47) SYNTHASE [NAD(P)(+)]-LIKE"/>
    <property type="match status" value="1"/>
</dbReference>
<comment type="function">
    <text evidence="7">Catalyzes the synthesis of 5,6-dihydrouridine (D), a modified base found in the D-loop of most tRNAs, via the reduction of the C5-C6 double bond in target uridines.</text>
</comment>
<evidence type="ECO:0000256" key="5">
    <source>
        <dbReference type="ARBA" id="ARBA00022857"/>
    </source>
</evidence>
<reference evidence="12 13" key="1">
    <citation type="submission" date="2019-02" db="EMBL/GenBank/DDBJ databases">
        <title>Deep-cultivation of Planctomycetes and their phenomic and genomic characterization uncovers novel biology.</title>
        <authorList>
            <person name="Wiegand S."/>
            <person name="Jogler M."/>
            <person name="Boedeker C."/>
            <person name="Pinto D."/>
            <person name="Vollmers J."/>
            <person name="Rivas-Marin E."/>
            <person name="Kohn T."/>
            <person name="Peeters S.H."/>
            <person name="Heuer A."/>
            <person name="Rast P."/>
            <person name="Oberbeckmann S."/>
            <person name="Bunk B."/>
            <person name="Jeske O."/>
            <person name="Meyerdierks A."/>
            <person name="Storesund J.E."/>
            <person name="Kallscheuer N."/>
            <person name="Luecker S."/>
            <person name="Lage O.M."/>
            <person name="Pohl T."/>
            <person name="Merkel B.J."/>
            <person name="Hornburger P."/>
            <person name="Mueller R.-W."/>
            <person name="Bruemmer F."/>
            <person name="Labrenz M."/>
            <person name="Spormann A.M."/>
            <person name="Op den Camp H."/>
            <person name="Overmann J."/>
            <person name="Amann R."/>
            <person name="Jetten M.S.M."/>
            <person name="Mascher T."/>
            <person name="Medema M.H."/>
            <person name="Devos D.P."/>
            <person name="Kaster A.-K."/>
            <person name="Ovreas L."/>
            <person name="Rohde M."/>
            <person name="Galperin M.Y."/>
            <person name="Jogler C."/>
        </authorList>
    </citation>
    <scope>NUCLEOTIDE SEQUENCE [LARGE SCALE GENOMIC DNA]</scope>
    <source>
        <strain evidence="12 13">Mal52</strain>
    </source>
</reference>
<sequence length="337" mass="37466">MESRYFLSPLAGYTHLAFRQVVRELGGLGLATTDLVLANQLSHKSRKSMELIATNAADRPLSVQIYGGVNEELVRAARWLEDQGYEGIDLNMGCPMAKITGNGGGARLMCDVDNASRAVSAVIEAVAIPVTVKMRLGWDREHITAPMLARAFEQLGVAAITIHGRTRQQGFHGNVQLEGIRETVAAVQRIPVIGNGDVRTVADAIAMRRITGCAAVAIGRGALMDPWIFHRLQRVNMGDSSVWEPPAEAQIEFLERHFRLMLQQHGEAMSCLMFRKFAAWNGARLGIPEDLEDRLRRFESEAEFGEIVEQIRQRHGERKNPRPTAEVRVPNGPVERW</sequence>
<dbReference type="InterPro" id="IPR035587">
    <property type="entry name" value="DUS-like_FMN-bd"/>
</dbReference>
<evidence type="ECO:0000256" key="3">
    <source>
        <dbReference type="ARBA" id="ARBA00022643"/>
    </source>
</evidence>
<dbReference type="PIRSF" id="PIRSF006621">
    <property type="entry name" value="Dus"/>
    <property type="match status" value="1"/>
</dbReference>
<dbReference type="CDD" id="cd02801">
    <property type="entry name" value="DUS_like_FMN"/>
    <property type="match status" value="1"/>
</dbReference>
<evidence type="ECO:0000256" key="10">
    <source>
        <dbReference type="SAM" id="MobiDB-lite"/>
    </source>
</evidence>
<feature type="domain" description="DUS-like FMN-binding" evidence="11">
    <location>
        <begin position="7"/>
        <end position="304"/>
    </location>
</feature>
<keyword evidence="4 7" id="KW-0819">tRNA processing</keyword>
<dbReference type="Proteomes" id="UP000319383">
    <property type="component" value="Chromosome"/>
</dbReference>
<dbReference type="Gene3D" id="3.20.20.70">
    <property type="entry name" value="Aldolase class I"/>
    <property type="match status" value="1"/>
</dbReference>
<evidence type="ECO:0000313" key="13">
    <source>
        <dbReference type="Proteomes" id="UP000319383"/>
    </source>
</evidence>
<accession>A0A517ZVA4</accession>
<keyword evidence="5" id="KW-0521">NADP</keyword>
<feature type="binding site" evidence="9">
    <location>
        <position position="163"/>
    </location>
    <ligand>
        <name>FMN</name>
        <dbReference type="ChEBI" id="CHEBI:58210"/>
    </ligand>
</feature>
<evidence type="ECO:0000259" key="11">
    <source>
        <dbReference type="Pfam" id="PF01207"/>
    </source>
</evidence>
<feature type="binding site" evidence="9">
    <location>
        <begin position="219"/>
        <end position="220"/>
    </location>
    <ligand>
        <name>FMN</name>
        <dbReference type="ChEBI" id="CHEBI:58210"/>
    </ligand>
</feature>
<evidence type="ECO:0000256" key="2">
    <source>
        <dbReference type="ARBA" id="ARBA00022630"/>
    </source>
</evidence>
<proteinExistence type="inferred from homology"/>
<evidence type="ECO:0000256" key="7">
    <source>
        <dbReference type="PIRNR" id="PIRNR006621"/>
    </source>
</evidence>
<feature type="region of interest" description="Disordered" evidence="10">
    <location>
        <begin position="313"/>
        <end position="337"/>
    </location>
</feature>
<feature type="binding site" evidence="9">
    <location>
        <position position="133"/>
    </location>
    <ligand>
        <name>FMN</name>
        <dbReference type="ChEBI" id="CHEBI:58210"/>
    </ligand>
</feature>
<evidence type="ECO:0000256" key="1">
    <source>
        <dbReference type="ARBA" id="ARBA00001917"/>
    </source>
</evidence>
<feature type="binding site" evidence="9">
    <location>
        <position position="64"/>
    </location>
    <ligand>
        <name>FMN</name>
        <dbReference type="ChEBI" id="CHEBI:58210"/>
    </ligand>
</feature>
<comment type="cofactor">
    <cofactor evidence="1 7 9">
        <name>FMN</name>
        <dbReference type="ChEBI" id="CHEBI:58210"/>
    </cofactor>
</comment>
<keyword evidence="2 7" id="KW-0285">Flavoprotein</keyword>
<dbReference type="EMBL" id="CP036276">
    <property type="protein sequence ID" value="QDU46409.1"/>
    <property type="molecule type" value="Genomic_DNA"/>
</dbReference>
<gene>
    <name evidence="12" type="primary">dusC</name>
    <name evidence="12" type="ORF">Mal52_49290</name>
</gene>
<organism evidence="12 13">
    <name type="scientific">Symmachiella dynata</name>
    <dbReference type="NCBI Taxonomy" id="2527995"/>
    <lineage>
        <taxon>Bacteria</taxon>
        <taxon>Pseudomonadati</taxon>
        <taxon>Planctomycetota</taxon>
        <taxon>Planctomycetia</taxon>
        <taxon>Planctomycetales</taxon>
        <taxon>Planctomycetaceae</taxon>
        <taxon>Symmachiella</taxon>
    </lineage>
</organism>
<dbReference type="InterPro" id="IPR001269">
    <property type="entry name" value="DUS_fam"/>
</dbReference>
<keyword evidence="6 7" id="KW-0560">Oxidoreductase</keyword>
<dbReference type="EC" id="1.3.1.-" evidence="7"/>
<dbReference type="Pfam" id="PF01207">
    <property type="entry name" value="Dus"/>
    <property type="match status" value="1"/>
</dbReference>